<dbReference type="OrthoDB" id="2152128at2"/>
<accession>A0A1L6RCI2</accession>
<dbReference type="AlphaFoldDB" id="A0A1L6RCI2"/>
<dbReference type="RefSeq" id="WP_075269948.1">
    <property type="nucleotide sequence ID" value="NZ_CP014332.1"/>
</dbReference>
<dbReference type="KEGG" id="wjo:FOL01_1331"/>
<proteinExistence type="predicted"/>
<evidence type="ECO:0000313" key="2">
    <source>
        <dbReference type="Proteomes" id="UP000185473"/>
    </source>
</evidence>
<dbReference type="STRING" id="1631871.FOL01_1331"/>
<dbReference type="EMBL" id="CP014332">
    <property type="protein sequence ID" value="APS42190.1"/>
    <property type="molecule type" value="Genomic_DNA"/>
</dbReference>
<name>A0A1L6RCI2_9LACO</name>
<sequence>MGEKFRLWIPLLVSFLSLALAGVSAVYQFSESKRYSSNTHQVLINSAELAKYDLKLLDYKVLSGDADMRYGELNIQLDSLKQNLETIKDVDPTTLPKIDAINYQVYRQDLNTVVKLSEDATNNMRKDRTKVAGDEDELDLDISTRPQFDATMKNLKHVLNQDEQGLKQHKDLYNINYAKVDFSN</sequence>
<gene>
    <name evidence="1" type="ORF">FOL01_1331</name>
</gene>
<organism evidence="1 2">
    <name type="scientific">Weissella jogaejeotgali</name>
    <dbReference type="NCBI Taxonomy" id="1631871"/>
    <lineage>
        <taxon>Bacteria</taxon>
        <taxon>Bacillati</taxon>
        <taxon>Bacillota</taxon>
        <taxon>Bacilli</taxon>
        <taxon>Lactobacillales</taxon>
        <taxon>Lactobacillaceae</taxon>
        <taxon>Weissella</taxon>
    </lineage>
</organism>
<protein>
    <recommendedName>
        <fullName evidence="3">Methyl-accepting chemotaxis protein</fullName>
    </recommendedName>
</protein>
<dbReference type="Proteomes" id="UP000185473">
    <property type="component" value="Chromosome"/>
</dbReference>
<reference evidence="1 2" key="1">
    <citation type="submission" date="2016-02" db="EMBL/GenBank/DDBJ databases">
        <title>Complete Genome Sequence of Weissella jogaejeotgali FOL01.</title>
        <authorList>
            <person name="Lee J.-H."/>
            <person name="Ku H.-J."/>
        </authorList>
    </citation>
    <scope>NUCLEOTIDE SEQUENCE [LARGE SCALE GENOMIC DNA]</scope>
    <source>
        <strain evidence="1 2">FOL01</strain>
    </source>
</reference>
<keyword evidence="2" id="KW-1185">Reference proteome</keyword>
<evidence type="ECO:0000313" key="1">
    <source>
        <dbReference type="EMBL" id="APS42190.1"/>
    </source>
</evidence>
<evidence type="ECO:0008006" key="3">
    <source>
        <dbReference type="Google" id="ProtNLM"/>
    </source>
</evidence>